<keyword evidence="1" id="KW-0732">Signal</keyword>
<dbReference type="AlphaFoldDB" id="A0AAV2CYP6"/>
<evidence type="ECO:0000313" key="3">
    <source>
        <dbReference type="Proteomes" id="UP001497516"/>
    </source>
</evidence>
<sequence length="72" mass="7644">MATTLLCAAKIVSWSMAEAVKAAKEEADWRAKEADICRKRVKEALDKVSTVAAATKKKVVAPPKSGKPTSTA</sequence>
<dbReference type="PANTHER" id="PTHR34451:SF15">
    <property type="entry name" value="PHD-TYPE DOMAIN-CONTAINING PROTEIN"/>
    <property type="match status" value="1"/>
</dbReference>
<gene>
    <name evidence="2" type="ORF">LTRI10_LOCUS8363</name>
</gene>
<feature type="signal peptide" evidence="1">
    <location>
        <begin position="1"/>
        <end position="22"/>
    </location>
</feature>
<protein>
    <submittedName>
        <fullName evidence="2">Uncharacterized protein</fullName>
    </submittedName>
</protein>
<reference evidence="2 3" key="1">
    <citation type="submission" date="2024-04" db="EMBL/GenBank/DDBJ databases">
        <authorList>
            <person name="Fracassetti M."/>
        </authorList>
    </citation>
    <scope>NUCLEOTIDE SEQUENCE [LARGE SCALE GENOMIC DNA]</scope>
</reference>
<accession>A0AAV2CYP6</accession>
<feature type="chain" id="PRO_5043830661" evidence="1">
    <location>
        <begin position="23"/>
        <end position="72"/>
    </location>
</feature>
<organism evidence="2 3">
    <name type="scientific">Linum trigynum</name>
    <dbReference type="NCBI Taxonomy" id="586398"/>
    <lineage>
        <taxon>Eukaryota</taxon>
        <taxon>Viridiplantae</taxon>
        <taxon>Streptophyta</taxon>
        <taxon>Embryophyta</taxon>
        <taxon>Tracheophyta</taxon>
        <taxon>Spermatophyta</taxon>
        <taxon>Magnoliopsida</taxon>
        <taxon>eudicotyledons</taxon>
        <taxon>Gunneridae</taxon>
        <taxon>Pentapetalae</taxon>
        <taxon>rosids</taxon>
        <taxon>fabids</taxon>
        <taxon>Malpighiales</taxon>
        <taxon>Linaceae</taxon>
        <taxon>Linum</taxon>
    </lineage>
</organism>
<dbReference type="EMBL" id="OZ034814">
    <property type="protein sequence ID" value="CAL1360962.1"/>
    <property type="molecule type" value="Genomic_DNA"/>
</dbReference>
<name>A0AAV2CYP6_9ROSI</name>
<proteinExistence type="predicted"/>
<evidence type="ECO:0000313" key="2">
    <source>
        <dbReference type="EMBL" id="CAL1360962.1"/>
    </source>
</evidence>
<keyword evidence="3" id="KW-1185">Reference proteome</keyword>
<dbReference type="Proteomes" id="UP001497516">
    <property type="component" value="Chromosome 10"/>
</dbReference>
<evidence type="ECO:0000256" key="1">
    <source>
        <dbReference type="SAM" id="SignalP"/>
    </source>
</evidence>
<dbReference type="PANTHER" id="PTHR34451">
    <property type="entry name" value="PHD FINGER FAMILY PROTEIN"/>
    <property type="match status" value="1"/>
</dbReference>